<proteinExistence type="inferred from homology"/>
<dbReference type="InterPro" id="IPR041802">
    <property type="entry name" value="MPP_YfcE"/>
</dbReference>
<name>A0A4P5P6T2_9ENTE</name>
<dbReference type="EC" id="3.1.4.-" evidence="2"/>
<comment type="cofactor">
    <cofactor evidence="2">
        <name>a divalent metal cation</name>
        <dbReference type="ChEBI" id="CHEBI:60240"/>
    </cofactor>
</comment>
<accession>A0A4P5P6T2</accession>
<dbReference type="Proteomes" id="UP000290567">
    <property type="component" value="Unassembled WGS sequence"/>
</dbReference>
<evidence type="ECO:0000256" key="1">
    <source>
        <dbReference type="ARBA" id="ARBA00008950"/>
    </source>
</evidence>
<dbReference type="GO" id="GO:0046872">
    <property type="term" value="F:metal ion binding"/>
    <property type="evidence" value="ECO:0007669"/>
    <property type="project" value="UniProtKB-KW"/>
</dbReference>
<evidence type="ECO:0000313" key="4">
    <source>
        <dbReference type="EMBL" id="GCF93637.1"/>
    </source>
</evidence>
<keyword evidence="2" id="KW-0479">Metal-binding</keyword>
<sequence>MKYLVVSDNHGDRQILVELVERFQGKVDRMFHCGDSELPAEDSLWDSFVVVKGNCDYVAGYKEEQITSVGTDRIYMTHGHRSNVRFGLTMLSLQAQEAGATIALFGHIHQAVAEMDQGILFVNPGSISQPRGPIQIPSYAIIESTEDCYQVQYYNRAHQPVEELAATFAK</sequence>
<dbReference type="InterPro" id="IPR024654">
    <property type="entry name" value="Calcineurin-like_PHP_lpxH"/>
</dbReference>
<dbReference type="EMBL" id="BJCC01000012">
    <property type="protein sequence ID" value="GCF93637.1"/>
    <property type="molecule type" value="Genomic_DNA"/>
</dbReference>
<evidence type="ECO:0000259" key="3">
    <source>
        <dbReference type="Pfam" id="PF12850"/>
    </source>
</evidence>
<feature type="domain" description="Calcineurin-like phosphoesterase" evidence="3">
    <location>
        <begin position="1"/>
        <end position="145"/>
    </location>
</feature>
<dbReference type="InterPro" id="IPR029052">
    <property type="entry name" value="Metallo-depent_PP-like"/>
</dbReference>
<dbReference type="Gene3D" id="3.60.21.10">
    <property type="match status" value="1"/>
</dbReference>
<protein>
    <recommendedName>
        <fullName evidence="2">Phosphoesterase</fullName>
        <ecNumber evidence="2">3.1.4.-</ecNumber>
    </recommendedName>
</protein>
<dbReference type="RefSeq" id="WP_146622093.1">
    <property type="nucleotide sequence ID" value="NZ_BJCC01000012.1"/>
</dbReference>
<dbReference type="OrthoDB" id="9800565at2"/>
<keyword evidence="5" id="KW-1185">Reference proteome</keyword>
<reference evidence="5" key="1">
    <citation type="submission" date="2019-02" db="EMBL/GenBank/DDBJ databases">
        <title>Draft genome sequence of Enterococcus sp. Gos25-1.</title>
        <authorList>
            <person name="Tanaka N."/>
            <person name="Shiwa Y."/>
            <person name="Fujita N."/>
        </authorList>
    </citation>
    <scope>NUCLEOTIDE SEQUENCE [LARGE SCALE GENOMIC DNA]</scope>
    <source>
        <strain evidence="5">Gos25-1</strain>
    </source>
</reference>
<dbReference type="Pfam" id="PF12850">
    <property type="entry name" value="Metallophos_2"/>
    <property type="match status" value="1"/>
</dbReference>
<comment type="similarity">
    <text evidence="1 2">Belongs to the metallophosphoesterase superfamily. YfcE family.</text>
</comment>
<dbReference type="PANTHER" id="PTHR11124">
    <property type="entry name" value="VACUOLAR SORTING PROTEIN VPS29"/>
    <property type="match status" value="1"/>
</dbReference>
<dbReference type="SUPFAM" id="SSF56300">
    <property type="entry name" value="Metallo-dependent phosphatases"/>
    <property type="match status" value="1"/>
</dbReference>
<gene>
    <name evidence="4" type="ORF">NRIC_15280</name>
</gene>
<evidence type="ECO:0000313" key="5">
    <source>
        <dbReference type="Proteomes" id="UP000290567"/>
    </source>
</evidence>
<dbReference type="CDD" id="cd00841">
    <property type="entry name" value="MPP_YfcE"/>
    <property type="match status" value="1"/>
</dbReference>
<dbReference type="NCBIfam" id="TIGR00040">
    <property type="entry name" value="yfcE"/>
    <property type="match status" value="1"/>
</dbReference>
<dbReference type="GO" id="GO:0016787">
    <property type="term" value="F:hydrolase activity"/>
    <property type="evidence" value="ECO:0007669"/>
    <property type="project" value="UniProtKB-UniRule"/>
</dbReference>
<dbReference type="AlphaFoldDB" id="A0A4P5P6T2"/>
<evidence type="ECO:0000256" key="2">
    <source>
        <dbReference type="RuleBase" id="RU362039"/>
    </source>
</evidence>
<organism evidence="4 5">
    <name type="scientific">Enterococcus florum</name>
    <dbReference type="NCBI Taxonomy" id="2480627"/>
    <lineage>
        <taxon>Bacteria</taxon>
        <taxon>Bacillati</taxon>
        <taxon>Bacillota</taxon>
        <taxon>Bacilli</taxon>
        <taxon>Lactobacillales</taxon>
        <taxon>Enterococcaceae</taxon>
        <taxon>Enterococcus</taxon>
    </lineage>
</organism>
<comment type="caution">
    <text evidence="4">The sequence shown here is derived from an EMBL/GenBank/DDBJ whole genome shotgun (WGS) entry which is preliminary data.</text>
</comment>
<dbReference type="InterPro" id="IPR000979">
    <property type="entry name" value="Phosphodiesterase_MJ0936/Vps29"/>
</dbReference>